<dbReference type="InterPro" id="IPR036397">
    <property type="entry name" value="RNaseH_sf"/>
</dbReference>
<dbReference type="Pfam" id="PF13456">
    <property type="entry name" value="RVT_3"/>
    <property type="match status" value="1"/>
</dbReference>
<dbReference type="SUPFAM" id="SSF53098">
    <property type="entry name" value="Ribonuclease H-like"/>
    <property type="match status" value="1"/>
</dbReference>
<dbReference type="Proteomes" id="UP001396334">
    <property type="component" value="Unassembled WGS sequence"/>
</dbReference>
<reference evidence="2 3" key="1">
    <citation type="journal article" date="2024" name="G3 (Bethesda)">
        <title>Genome assembly of Hibiscus sabdariffa L. provides insights into metabolisms of medicinal natural products.</title>
        <authorList>
            <person name="Kim T."/>
        </authorList>
    </citation>
    <scope>NUCLEOTIDE SEQUENCE [LARGE SCALE GENOMIC DNA]</scope>
    <source>
        <strain evidence="2">TK-2024</strain>
        <tissue evidence="2">Old leaves</tissue>
    </source>
</reference>
<comment type="caution">
    <text evidence="2">The sequence shown here is derived from an EMBL/GenBank/DDBJ whole genome shotgun (WGS) entry which is preliminary data.</text>
</comment>
<dbReference type="PANTHER" id="PTHR47723">
    <property type="entry name" value="OS05G0353850 PROTEIN"/>
    <property type="match status" value="1"/>
</dbReference>
<evidence type="ECO:0000313" key="3">
    <source>
        <dbReference type="Proteomes" id="UP001396334"/>
    </source>
</evidence>
<dbReference type="InterPro" id="IPR044730">
    <property type="entry name" value="RNase_H-like_dom_plant"/>
</dbReference>
<accession>A0ABR2RRF5</accession>
<organism evidence="2 3">
    <name type="scientific">Hibiscus sabdariffa</name>
    <name type="common">roselle</name>
    <dbReference type="NCBI Taxonomy" id="183260"/>
    <lineage>
        <taxon>Eukaryota</taxon>
        <taxon>Viridiplantae</taxon>
        <taxon>Streptophyta</taxon>
        <taxon>Embryophyta</taxon>
        <taxon>Tracheophyta</taxon>
        <taxon>Spermatophyta</taxon>
        <taxon>Magnoliopsida</taxon>
        <taxon>eudicotyledons</taxon>
        <taxon>Gunneridae</taxon>
        <taxon>Pentapetalae</taxon>
        <taxon>rosids</taxon>
        <taxon>malvids</taxon>
        <taxon>Malvales</taxon>
        <taxon>Malvaceae</taxon>
        <taxon>Malvoideae</taxon>
        <taxon>Hibiscus</taxon>
    </lineage>
</organism>
<dbReference type="InterPro" id="IPR053151">
    <property type="entry name" value="RNase_H-like"/>
</dbReference>
<dbReference type="InterPro" id="IPR002156">
    <property type="entry name" value="RNaseH_domain"/>
</dbReference>
<keyword evidence="3" id="KW-1185">Reference proteome</keyword>
<proteinExistence type="predicted"/>
<gene>
    <name evidence="2" type="ORF">V6N11_006660</name>
</gene>
<dbReference type="Gene3D" id="3.30.420.10">
    <property type="entry name" value="Ribonuclease H-like superfamily/Ribonuclease H"/>
    <property type="match status" value="1"/>
</dbReference>
<dbReference type="CDD" id="cd06222">
    <property type="entry name" value="RNase_H_like"/>
    <property type="match status" value="1"/>
</dbReference>
<evidence type="ECO:0000259" key="1">
    <source>
        <dbReference type="Pfam" id="PF13456"/>
    </source>
</evidence>
<protein>
    <recommendedName>
        <fullName evidence="1">RNase H type-1 domain-containing protein</fullName>
    </recommendedName>
</protein>
<name>A0ABR2RRF5_9ROSI</name>
<dbReference type="PANTHER" id="PTHR47723:SF24">
    <property type="entry name" value="RNASE H TYPE-1 DOMAIN-CONTAINING PROTEIN"/>
    <property type="match status" value="1"/>
</dbReference>
<sequence>MMNQVKVNIDDAVSTLNNTAGIGTVFRDSSGRWLGEVARSTGRCNALVAELGANPEGLLYAWTSGYRYIEVESDCLEAVNIVTVADKLAAKGHGLLLMATKFPEAPDNVREIVAEEMTRAVFASTTLVREGMMPFDPGDDSGVF</sequence>
<evidence type="ECO:0000313" key="2">
    <source>
        <dbReference type="EMBL" id="KAK9015558.1"/>
    </source>
</evidence>
<feature type="domain" description="RNase H type-1" evidence="1">
    <location>
        <begin position="10"/>
        <end position="85"/>
    </location>
</feature>
<dbReference type="InterPro" id="IPR012337">
    <property type="entry name" value="RNaseH-like_sf"/>
</dbReference>
<dbReference type="EMBL" id="JBBPBN010000021">
    <property type="protein sequence ID" value="KAK9015558.1"/>
    <property type="molecule type" value="Genomic_DNA"/>
</dbReference>